<dbReference type="RefSeq" id="WP_248906057.1">
    <property type="nucleotide sequence ID" value="NZ_CP109979.1"/>
</dbReference>
<dbReference type="InterPro" id="IPR036388">
    <property type="entry name" value="WH-like_DNA-bd_sf"/>
</dbReference>
<dbReference type="Gene3D" id="1.10.10.10">
    <property type="entry name" value="Winged helix-like DNA-binding domain superfamily/Winged helix DNA-binding domain"/>
    <property type="match status" value="1"/>
</dbReference>
<comment type="caution">
    <text evidence="2">The sequence shown here is derived from an EMBL/GenBank/DDBJ whole genome shotgun (WGS) entry which is preliminary data.</text>
</comment>
<protein>
    <recommendedName>
        <fullName evidence="1">DUF7344 domain-containing protein</fullName>
    </recommendedName>
</protein>
<feature type="domain" description="DUF7344" evidence="1">
    <location>
        <begin position="17"/>
        <end position="87"/>
    </location>
</feature>
<evidence type="ECO:0000313" key="2">
    <source>
        <dbReference type="EMBL" id="MFC7189817.1"/>
    </source>
</evidence>
<dbReference type="Pfam" id="PF24035">
    <property type="entry name" value="DUF7344"/>
    <property type="match status" value="1"/>
</dbReference>
<reference evidence="2 3" key="1">
    <citation type="journal article" date="2019" name="Int. J. Syst. Evol. Microbiol.">
        <title>The Global Catalogue of Microorganisms (GCM) 10K type strain sequencing project: providing services to taxonomists for standard genome sequencing and annotation.</title>
        <authorList>
            <consortium name="The Broad Institute Genomics Platform"/>
            <consortium name="The Broad Institute Genome Sequencing Center for Infectious Disease"/>
            <person name="Wu L."/>
            <person name="Ma J."/>
        </authorList>
    </citation>
    <scope>NUCLEOTIDE SEQUENCE [LARGE SCALE GENOMIC DNA]</scope>
    <source>
        <strain evidence="2 3">RDMS1</strain>
    </source>
</reference>
<sequence>MAGGTNTGSEYADVVYAILADRERRVILQGLSAHGMSETVSELVQRTQSDGTSGRDDQAFRIRLHHQHLPKMTDEGIVEYDHDDGSITLTSKGQQVEAVRRRTAKLLESE</sequence>
<name>A0ABD5YLL7_9EURY</name>
<proteinExistence type="predicted"/>
<evidence type="ECO:0000259" key="1">
    <source>
        <dbReference type="Pfam" id="PF24035"/>
    </source>
</evidence>
<organism evidence="2 3">
    <name type="scientific">Halocatena marina</name>
    <dbReference type="NCBI Taxonomy" id="2934937"/>
    <lineage>
        <taxon>Archaea</taxon>
        <taxon>Methanobacteriati</taxon>
        <taxon>Methanobacteriota</taxon>
        <taxon>Stenosarchaea group</taxon>
        <taxon>Halobacteria</taxon>
        <taxon>Halobacteriales</taxon>
        <taxon>Natronomonadaceae</taxon>
        <taxon>Halocatena</taxon>
    </lineage>
</organism>
<dbReference type="Proteomes" id="UP001596417">
    <property type="component" value="Unassembled WGS sequence"/>
</dbReference>
<evidence type="ECO:0000313" key="3">
    <source>
        <dbReference type="Proteomes" id="UP001596417"/>
    </source>
</evidence>
<accession>A0ABD5YLL7</accession>
<dbReference type="EMBL" id="JBHTAX010000001">
    <property type="protein sequence ID" value="MFC7189817.1"/>
    <property type="molecule type" value="Genomic_DNA"/>
</dbReference>
<dbReference type="InterPro" id="IPR055768">
    <property type="entry name" value="DUF7344"/>
</dbReference>
<gene>
    <name evidence="2" type="ORF">ACFQL7_08065</name>
</gene>
<keyword evidence="3" id="KW-1185">Reference proteome</keyword>
<dbReference type="GeneID" id="76199378"/>
<dbReference type="AlphaFoldDB" id="A0ABD5YLL7"/>